<name>A0A1I4LRY1_9PROT</name>
<evidence type="ECO:0000313" key="1">
    <source>
        <dbReference type="EMBL" id="SFL93764.1"/>
    </source>
</evidence>
<dbReference type="RefSeq" id="WP_074904131.1">
    <property type="nucleotide sequence ID" value="NZ_FOUB01000007.1"/>
</dbReference>
<accession>A0A1I4LRY1</accession>
<protein>
    <submittedName>
        <fullName evidence="1">Uncharacterized protein</fullName>
    </submittedName>
</protein>
<sequence length="96" mass="10955">MSNQFKRAIIDDVISRNIDPTVQANLLDIFELAMKSVATTLVREAKFDTSDFATAEERGCEDFSLLVSRVRSDSRNEWFGSFQRGEKRLDVIGHLE</sequence>
<evidence type="ECO:0000313" key="2">
    <source>
        <dbReference type="Proteomes" id="UP000183287"/>
    </source>
</evidence>
<dbReference type="Proteomes" id="UP000183287">
    <property type="component" value="Unassembled WGS sequence"/>
</dbReference>
<organism evidence="1 2">
    <name type="scientific">Nitrosomonas communis</name>
    <dbReference type="NCBI Taxonomy" id="44574"/>
    <lineage>
        <taxon>Bacteria</taxon>
        <taxon>Pseudomonadati</taxon>
        <taxon>Pseudomonadota</taxon>
        <taxon>Betaproteobacteria</taxon>
        <taxon>Nitrosomonadales</taxon>
        <taxon>Nitrosomonadaceae</taxon>
        <taxon>Nitrosomonas</taxon>
    </lineage>
</organism>
<dbReference type="AlphaFoldDB" id="A0A1I4LRY1"/>
<dbReference type="EMBL" id="FOUB01000007">
    <property type="protein sequence ID" value="SFL93764.1"/>
    <property type="molecule type" value="Genomic_DNA"/>
</dbReference>
<dbReference type="OrthoDB" id="7062747at2"/>
<proteinExistence type="predicted"/>
<gene>
    <name evidence="1" type="ORF">SAMN05421863_100767</name>
</gene>
<keyword evidence="2" id="KW-1185">Reference proteome</keyword>
<reference evidence="2" key="1">
    <citation type="submission" date="2016-10" db="EMBL/GenBank/DDBJ databases">
        <authorList>
            <person name="Varghese N."/>
            <person name="Submissions S."/>
        </authorList>
    </citation>
    <scope>NUCLEOTIDE SEQUENCE [LARGE SCALE GENOMIC DNA]</scope>
    <source>
        <strain evidence="2">Nm44</strain>
    </source>
</reference>